<proteinExistence type="predicted"/>
<feature type="domain" description="Lipoprotein YgdI/YgdR-like SH3-like" evidence="2">
    <location>
        <begin position="33"/>
        <end position="78"/>
    </location>
</feature>
<keyword evidence="1" id="KW-0732">Signal</keyword>
<dbReference type="SUPFAM" id="SSF50182">
    <property type="entry name" value="Sm-like ribonucleoproteins"/>
    <property type="match status" value="1"/>
</dbReference>
<dbReference type="PROSITE" id="PS51257">
    <property type="entry name" value="PROKAR_LIPOPROTEIN"/>
    <property type="match status" value="1"/>
</dbReference>
<feature type="chain" id="PRO_5045574450" evidence="1">
    <location>
        <begin position="27"/>
        <end position="81"/>
    </location>
</feature>
<evidence type="ECO:0000256" key="1">
    <source>
        <dbReference type="SAM" id="SignalP"/>
    </source>
</evidence>
<dbReference type="Pfam" id="PF06004">
    <property type="entry name" value="DUF903"/>
    <property type="match status" value="1"/>
</dbReference>
<comment type="caution">
    <text evidence="3">The sequence shown here is derived from an EMBL/GenBank/DDBJ whole genome shotgun (WGS) entry which is preliminary data.</text>
</comment>
<evidence type="ECO:0000313" key="3">
    <source>
        <dbReference type="EMBL" id="MFC5455036.1"/>
    </source>
</evidence>
<evidence type="ECO:0000259" key="2">
    <source>
        <dbReference type="Pfam" id="PF06004"/>
    </source>
</evidence>
<feature type="signal peptide" evidence="1">
    <location>
        <begin position="1"/>
        <end position="26"/>
    </location>
</feature>
<reference evidence="4" key="1">
    <citation type="journal article" date="2019" name="Int. J. Syst. Evol. Microbiol.">
        <title>The Global Catalogue of Microorganisms (GCM) 10K type strain sequencing project: providing services to taxonomists for standard genome sequencing and annotation.</title>
        <authorList>
            <consortium name="The Broad Institute Genomics Platform"/>
            <consortium name="The Broad Institute Genome Sequencing Center for Infectious Disease"/>
            <person name="Wu L."/>
            <person name="Ma J."/>
        </authorList>
    </citation>
    <scope>NUCLEOTIDE SEQUENCE [LARGE SCALE GENOMIC DNA]</scope>
    <source>
        <strain evidence="4">CGMCC 4.1469</strain>
    </source>
</reference>
<dbReference type="RefSeq" id="WP_377165724.1">
    <property type="nucleotide sequence ID" value="NZ_JBHSMQ010000003.1"/>
</dbReference>
<protein>
    <submittedName>
        <fullName evidence="3">DUF903 domain-containing protein</fullName>
    </submittedName>
</protein>
<dbReference type="InterPro" id="IPR047807">
    <property type="entry name" value="YgdI/YgdR-like_SH3-like"/>
</dbReference>
<sequence>MNAMCRLLLLLPAISLVSCSMPDMFASTTPHKIKLKDGREVPCEGAPQYQEKTGYYRYRTPDKRDAVIRADDVATIVEKRA</sequence>
<dbReference type="Gene3D" id="2.30.30.100">
    <property type="match status" value="1"/>
</dbReference>
<evidence type="ECO:0000313" key="4">
    <source>
        <dbReference type="Proteomes" id="UP001596052"/>
    </source>
</evidence>
<name>A0ABW0KQ15_9BACT</name>
<gene>
    <name evidence="3" type="ORF">ACFQDI_09240</name>
</gene>
<organism evidence="3 4">
    <name type="scientific">Prosthecobacter fluviatilis</name>
    <dbReference type="NCBI Taxonomy" id="445931"/>
    <lineage>
        <taxon>Bacteria</taxon>
        <taxon>Pseudomonadati</taxon>
        <taxon>Verrucomicrobiota</taxon>
        <taxon>Verrucomicrobiia</taxon>
        <taxon>Verrucomicrobiales</taxon>
        <taxon>Verrucomicrobiaceae</taxon>
        <taxon>Prosthecobacter</taxon>
    </lineage>
</organism>
<dbReference type="InterPro" id="IPR010920">
    <property type="entry name" value="LSM_dom_sf"/>
</dbReference>
<dbReference type="EMBL" id="JBHSMQ010000003">
    <property type="protein sequence ID" value="MFC5455036.1"/>
    <property type="molecule type" value="Genomic_DNA"/>
</dbReference>
<accession>A0ABW0KQ15</accession>
<keyword evidence="4" id="KW-1185">Reference proteome</keyword>
<dbReference type="Proteomes" id="UP001596052">
    <property type="component" value="Unassembled WGS sequence"/>
</dbReference>